<proteinExistence type="predicted"/>
<evidence type="ECO:0000259" key="3">
    <source>
        <dbReference type="PROSITE" id="PS50977"/>
    </source>
</evidence>
<reference evidence="4 5" key="1">
    <citation type="submission" date="2021-05" db="EMBL/GenBank/DDBJ databases">
        <title>Fusibacter ferrireducens sp. nov., an anaerobic, sulfur- and Fe-reducing bacterium isolated from the mangrove sediment.</title>
        <authorList>
            <person name="Qiu D."/>
        </authorList>
    </citation>
    <scope>NUCLEOTIDE SEQUENCE [LARGE SCALE GENOMIC DNA]</scope>
    <source>
        <strain evidence="4 5">DSM 12116</strain>
    </source>
</reference>
<dbReference type="RefSeq" id="WP_213235957.1">
    <property type="nucleotide sequence ID" value="NZ_JAHBCL010000008.1"/>
</dbReference>
<name>A0ABS5PLW3_9FIRM</name>
<dbReference type="Gene3D" id="1.10.357.10">
    <property type="entry name" value="Tetracycline Repressor, domain 2"/>
    <property type="match status" value="1"/>
</dbReference>
<dbReference type="Proteomes" id="UP000746471">
    <property type="component" value="Unassembled WGS sequence"/>
</dbReference>
<sequence>MAVNDNKQAQLKRIAFKYFLEKGYEATNMRKISAEIGIKASSIYFYYDSKQALFMSVLNDILSERYEAVQLQMARDLKIDVPPIEKLYMLLNSSIKACAENSAPFKFILRYRIFPEEGIALSSREQFENWRNEEYELCKSIYDELSIGLPQYDSKLLFHHFKRFQSSMLNEILLSGIMLDDRTTQKFWQMFWSNLGI</sequence>
<protein>
    <submittedName>
        <fullName evidence="4">TetR/AcrR family transcriptional regulator</fullName>
    </submittedName>
</protein>
<evidence type="ECO:0000256" key="2">
    <source>
        <dbReference type="PROSITE-ProRule" id="PRU00335"/>
    </source>
</evidence>
<feature type="DNA-binding region" description="H-T-H motif" evidence="2">
    <location>
        <begin position="28"/>
        <end position="47"/>
    </location>
</feature>
<keyword evidence="1 2" id="KW-0238">DNA-binding</keyword>
<organism evidence="4 5">
    <name type="scientific">Fusibacter paucivorans</name>
    <dbReference type="NCBI Taxonomy" id="76009"/>
    <lineage>
        <taxon>Bacteria</taxon>
        <taxon>Bacillati</taxon>
        <taxon>Bacillota</taxon>
        <taxon>Clostridia</taxon>
        <taxon>Eubacteriales</taxon>
        <taxon>Eubacteriales Family XII. Incertae Sedis</taxon>
        <taxon>Fusibacter</taxon>
    </lineage>
</organism>
<dbReference type="EMBL" id="JAHBCL010000008">
    <property type="protein sequence ID" value="MBS7526170.1"/>
    <property type="molecule type" value="Genomic_DNA"/>
</dbReference>
<evidence type="ECO:0000313" key="4">
    <source>
        <dbReference type="EMBL" id="MBS7526170.1"/>
    </source>
</evidence>
<dbReference type="Pfam" id="PF00440">
    <property type="entry name" value="TetR_N"/>
    <property type="match status" value="1"/>
</dbReference>
<gene>
    <name evidence="4" type="ORF">KHM83_05740</name>
</gene>
<dbReference type="PRINTS" id="PR00455">
    <property type="entry name" value="HTHTETR"/>
</dbReference>
<dbReference type="Gene3D" id="1.10.10.60">
    <property type="entry name" value="Homeodomain-like"/>
    <property type="match status" value="1"/>
</dbReference>
<dbReference type="SUPFAM" id="SSF46689">
    <property type="entry name" value="Homeodomain-like"/>
    <property type="match status" value="1"/>
</dbReference>
<feature type="domain" description="HTH tetR-type" evidence="3">
    <location>
        <begin position="5"/>
        <end position="65"/>
    </location>
</feature>
<dbReference type="InterPro" id="IPR001647">
    <property type="entry name" value="HTH_TetR"/>
</dbReference>
<keyword evidence="5" id="KW-1185">Reference proteome</keyword>
<comment type="caution">
    <text evidence="4">The sequence shown here is derived from an EMBL/GenBank/DDBJ whole genome shotgun (WGS) entry which is preliminary data.</text>
</comment>
<dbReference type="PROSITE" id="PS50977">
    <property type="entry name" value="HTH_TETR_2"/>
    <property type="match status" value="1"/>
</dbReference>
<evidence type="ECO:0000313" key="5">
    <source>
        <dbReference type="Proteomes" id="UP000746471"/>
    </source>
</evidence>
<dbReference type="InterPro" id="IPR009057">
    <property type="entry name" value="Homeodomain-like_sf"/>
</dbReference>
<accession>A0ABS5PLW3</accession>
<evidence type="ECO:0000256" key="1">
    <source>
        <dbReference type="ARBA" id="ARBA00023125"/>
    </source>
</evidence>